<evidence type="ECO:0000256" key="4">
    <source>
        <dbReference type="ARBA" id="ARBA00022679"/>
    </source>
</evidence>
<dbReference type="CDD" id="cd00731">
    <property type="entry name" value="CheA_reg"/>
    <property type="match status" value="1"/>
</dbReference>
<dbReference type="CDD" id="cd00088">
    <property type="entry name" value="HPT"/>
    <property type="match status" value="1"/>
</dbReference>
<dbReference type="Gene3D" id="2.30.30.40">
    <property type="entry name" value="SH3 Domains"/>
    <property type="match status" value="1"/>
</dbReference>
<dbReference type="InterPro" id="IPR001789">
    <property type="entry name" value="Sig_transdc_resp-reg_receiver"/>
</dbReference>
<comment type="caution">
    <text evidence="14">The sequence shown here is derived from an EMBL/GenBank/DDBJ whole genome shotgun (WGS) entry which is preliminary data.</text>
</comment>
<feature type="domain" description="Response regulatory" evidence="11">
    <location>
        <begin position="796"/>
        <end position="912"/>
    </location>
</feature>
<dbReference type="InterPro" id="IPR002545">
    <property type="entry name" value="CheW-lke_dom"/>
</dbReference>
<gene>
    <name evidence="14" type="ORF">J2R99_002136</name>
</gene>
<dbReference type="InterPro" id="IPR036061">
    <property type="entry name" value="CheW-like_dom_sf"/>
</dbReference>
<evidence type="ECO:0000256" key="1">
    <source>
        <dbReference type="ARBA" id="ARBA00000085"/>
    </source>
</evidence>
<evidence type="ECO:0000259" key="12">
    <source>
        <dbReference type="PROSITE" id="PS50851"/>
    </source>
</evidence>
<dbReference type="Pfam" id="PF01627">
    <property type="entry name" value="Hpt"/>
    <property type="match status" value="1"/>
</dbReference>
<feature type="modified residue" description="4-aspartylphosphate" evidence="8">
    <location>
        <position position="846"/>
    </location>
</feature>
<dbReference type="PANTHER" id="PTHR43395:SF1">
    <property type="entry name" value="CHEMOTAXIS PROTEIN CHEA"/>
    <property type="match status" value="1"/>
</dbReference>
<keyword evidence="5 14" id="KW-0418">Kinase</keyword>
<dbReference type="EC" id="2.7.13.3" evidence="2"/>
<dbReference type="InterPro" id="IPR011006">
    <property type="entry name" value="CheY-like_superfamily"/>
</dbReference>
<evidence type="ECO:0000313" key="14">
    <source>
        <dbReference type="EMBL" id="MDQ0326267.1"/>
    </source>
</evidence>
<dbReference type="SMART" id="SM00448">
    <property type="entry name" value="REC"/>
    <property type="match status" value="1"/>
</dbReference>
<dbReference type="RefSeq" id="WP_307154463.1">
    <property type="nucleotide sequence ID" value="NZ_JAUSUK010000002.1"/>
</dbReference>
<keyword evidence="4 14" id="KW-0808">Transferase</keyword>
<dbReference type="PROSITE" id="PS50109">
    <property type="entry name" value="HIS_KIN"/>
    <property type="match status" value="1"/>
</dbReference>
<feature type="domain" description="CheW-like" evidence="12">
    <location>
        <begin position="496"/>
        <end position="634"/>
    </location>
</feature>
<protein>
    <recommendedName>
        <fullName evidence="2">histidine kinase</fullName>
        <ecNumber evidence="2">2.7.13.3</ecNumber>
    </recommendedName>
</protein>
<dbReference type="SUPFAM" id="SSF52172">
    <property type="entry name" value="CheY-like"/>
    <property type="match status" value="1"/>
</dbReference>
<keyword evidence="6" id="KW-0902">Two-component regulatory system</keyword>
<evidence type="ECO:0000256" key="8">
    <source>
        <dbReference type="PROSITE-ProRule" id="PRU00169"/>
    </source>
</evidence>
<dbReference type="GO" id="GO:0004673">
    <property type="term" value="F:protein histidine kinase activity"/>
    <property type="evidence" value="ECO:0007669"/>
    <property type="project" value="UniProtKB-EC"/>
</dbReference>
<sequence length="919" mass="99988">MDELLREFLTETNESLDVADVELVKFEQEPNNAAILNNIFRLVHTIKGTCGFIGLPRLAKLAHAAETLMDKFREGVPVTPAAVSLVLKTIDRIKEILAKLEENGGQEPEGSDADLIELLEKMAAGEAVSEEVVEEAEVTVGTIVDQVLERPLMPGEIPLDELERIFRETEVENPAAKGKTKAKKAPAKAKEKASSSEEKPSPAPAPVKKEEPAAKAPVAKAAEAAVKKPAEEQPSANNNNSSSVSSQSIRVNLDALEHLMTMVSELVLTRNQLMEIARRQEDSDFKVSLQRLSTVTAELQEGVMRTRMQPIGHAWQKLPRIVRDLAQDLGKQIELEMVGAETELDRQVLDLIKDPLTHMVRNSADHGLETTEERRLVGKPEKGLVRLSAFHEGGHIIIEISDDGRGLNTDRIREKALENRLATEAELAKMSDAQIHRFIFHAGFSTAEKVTSVSGRGVGMDVVRSNIEIIGGNVDVRSTQGKGSTFVIKIPLTLAIVPALIVEVAGERFAVPQLAVVELVRIQPDSEHKIERLKDAPVLRLRDKLLPIVHLGALLGSVKDEVADQESGFIAVMQVGNQIFGVIVDAVFHTEEIVVKPMSSMLRHIGMFSGSTILGDGRVIMIVDPNGVAQQAASSIDQTIAAATADAEEQEESNDAVSMLVFRAGGREPKAVPLSLVTRLEEFETEKVEWAGGQPILNYRGALIPLVYVNHEVEQRTTGTQPMLVFSDNGNTMGLVVDEIVDIVQEPLNIELPSETPGLLGSAVLGGKATDIVDISHFLEIAFRDAPEQAERKGKKLLFVGGNVFYRNMVEPILRSAGYRVSLASNAEDALAQITEGHRFDLVVTDLDTPAMDPAAFAAAVRSQTDMQHVPLMALGSAKSRVRPGEENLIGFDRIATKVDRSELIAAIKQCAPIYGEAA</sequence>
<feature type="compositionally biased region" description="Low complexity" evidence="9">
    <location>
        <begin position="235"/>
        <end position="247"/>
    </location>
</feature>
<dbReference type="SUPFAM" id="SSF47384">
    <property type="entry name" value="Homodimeric domain of signal transducing histidine kinase"/>
    <property type="match status" value="1"/>
</dbReference>
<dbReference type="Pfam" id="PF02895">
    <property type="entry name" value="H-kinase_dim"/>
    <property type="match status" value="1"/>
</dbReference>
<dbReference type="PRINTS" id="PR00344">
    <property type="entry name" value="BCTRLSENSOR"/>
</dbReference>
<feature type="modified residue" description="Phosphohistidine" evidence="7">
    <location>
        <position position="44"/>
    </location>
</feature>
<evidence type="ECO:0000259" key="10">
    <source>
        <dbReference type="PROSITE" id="PS50109"/>
    </source>
</evidence>
<dbReference type="PROSITE" id="PS50110">
    <property type="entry name" value="RESPONSE_REGULATORY"/>
    <property type="match status" value="1"/>
</dbReference>
<feature type="compositionally biased region" description="Basic residues" evidence="9">
    <location>
        <begin position="178"/>
        <end position="187"/>
    </location>
</feature>
<feature type="region of interest" description="Disordered" evidence="9">
    <location>
        <begin position="173"/>
        <end position="247"/>
    </location>
</feature>
<dbReference type="CDD" id="cd16916">
    <property type="entry name" value="HATPase_CheA-like"/>
    <property type="match status" value="1"/>
</dbReference>
<name>A0ABU0C7Q6_9BRAD</name>
<evidence type="ECO:0000256" key="7">
    <source>
        <dbReference type="PROSITE-ProRule" id="PRU00110"/>
    </source>
</evidence>
<keyword evidence="15" id="KW-1185">Reference proteome</keyword>
<dbReference type="SMART" id="SM01231">
    <property type="entry name" value="H-kinase_dim"/>
    <property type="match status" value="1"/>
</dbReference>
<dbReference type="SUPFAM" id="SSF55874">
    <property type="entry name" value="ATPase domain of HSP90 chaperone/DNA topoisomerase II/histidine kinase"/>
    <property type="match status" value="1"/>
</dbReference>
<dbReference type="Pfam" id="PF02518">
    <property type="entry name" value="HATPase_c"/>
    <property type="match status" value="1"/>
</dbReference>
<evidence type="ECO:0000313" key="15">
    <source>
        <dbReference type="Proteomes" id="UP001230253"/>
    </source>
</evidence>
<evidence type="ECO:0000256" key="9">
    <source>
        <dbReference type="SAM" id="MobiDB-lite"/>
    </source>
</evidence>
<dbReference type="SMART" id="SM00073">
    <property type="entry name" value="HPT"/>
    <property type="match status" value="1"/>
</dbReference>
<dbReference type="InterPro" id="IPR004105">
    <property type="entry name" value="CheA-like_dim"/>
</dbReference>
<dbReference type="InterPro" id="IPR003594">
    <property type="entry name" value="HATPase_dom"/>
</dbReference>
<evidence type="ECO:0000256" key="6">
    <source>
        <dbReference type="ARBA" id="ARBA00023012"/>
    </source>
</evidence>
<comment type="catalytic activity">
    <reaction evidence="1">
        <text>ATP + protein L-histidine = ADP + protein N-phospho-L-histidine.</text>
        <dbReference type="EC" id="2.7.13.3"/>
    </reaction>
</comment>
<dbReference type="SUPFAM" id="SSF47226">
    <property type="entry name" value="Histidine-containing phosphotransfer domain, HPT domain"/>
    <property type="match status" value="1"/>
</dbReference>
<accession>A0ABU0C7Q6</accession>
<feature type="domain" description="HPt" evidence="13">
    <location>
        <begin position="1"/>
        <end position="100"/>
    </location>
</feature>
<keyword evidence="3 8" id="KW-0597">Phosphoprotein</keyword>
<dbReference type="SUPFAM" id="SSF50341">
    <property type="entry name" value="CheW-like"/>
    <property type="match status" value="2"/>
</dbReference>
<evidence type="ECO:0000256" key="3">
    <source>
        <dbReference type="ARBA" id="ARBA00022553"/>
    </source>
</evidence>
<dbReference type="InterPro" id="IPR051315">
    <property type="entry name" value="Bact_Chemotaxis_CheA"/>
</dbReference>
<reference evidence="14 15" key="1">
    <citation type="submission" date="2023-07" db="EMBL/GenBank/DDBJ databases">
        <title>Genomic Encyclopedia of Type Strains, Phase IV (KMG-IV): sequencing the most valuable type-strain genomes for metagenomic binning, comparative biology and taxonomic classification.</title>
        <authorList>
            <person name="Goeker M."/>
        </authorList>
    </citation>
    <scope>NUCLEOTIDE SEQUENCE [LARGE SCALE GENOMIC DNA]</scope>
    <source>
        <strain evidence="14 15">DSM 11549</strain>
    </source>
</reference>
<dbReference type="InterPro" id="IPR036641">
    <property type="entry name" value="HPT_dom_sf"/>
</dbReference>
<feature type="compositionally biased region" description="Basic and acidic residues" evidence="9">
    <location>
        <begin position="188"/>
        <end position="200"/>
    </location>
</feature>
<dbReference type="InterPro" id="IPR036097">
    <property type="entry name" value="HisK_dim/P_sf"/>
</dbReference>
<evidence type="ECO:0000259" key="11">
    <source>
        <dbReference type="PROSITE" id="PS50110"/>
    </source>
</evidence>
<dbReference type="PANTHER" id="PTHR43395">
    <property type="entry name" value="SENSOR HISTIDINE KINASE CHEA"/>
    <property type="match status" value="1"/>
</dbReference>
<feature type="compositionally biased region" description="Low complexity" evidence="9">
    <location>
        <begin position="214"/>
        <end position="224"/>
    </location>
</feature>
<evidence type="ECO:0000256" key="5">
    <source>
        <dbReference type="ARBA" id="ARBA00022777"/>
    </source>
</evidence>
<dbReference type="SMART" id="SM00260">
    <property type="entry name" value="CheW"/>
    <property type="match status" value="2"/>
</dbReference>
<dbReference type="Pfam" id="PF01584">
    <property type="entry name" value="CheW"/>
    <property type="match status" value="2"/>
</dbReference>
<feature type="domain" description="CheW-like" evidence="12">
    <location>
        <begin position="656"/>
        <end position="784"/>
    </location>
</feature>
<dbReference type="InterPro" id="IPR008207">
    <property type="entry name" value="Sig_transdc_His_kin_Hpt_dom"/>
</dbReference>
<dbReference type="Gene3D" id="3.40.50.2300">
    <property type="match status" value="1"/>
</dbReference>
<dbReference type="Gene3D" id="1.10.287.560">
    <property type="entry name" value="Histidine kinase CheA-like, homodimeric domain"/>
    <property type="match status" value="1"/>
</dbReference>
<dbReference type="InterPro" id="IPR005467">
    <property type="entry name" value="His_kinase_dom"/>
</dbReference>
<dbReference type="InterPro" id="IPR036890">
    <property type="entry name" value="HATPase_C_sf"/>
</dbReference>
<evidence type="ECO:0000256" key="2">
    <source>
        <dbReference type="ARBA" id="ARBA00012438"/>
    </source>
</evidence>
<organism evidence="14 15">
    <name type="scientific">Rhodopseudomonas julia</name>
    <dbReference type="NCBI Taxonomy" id="200617"/>
    <lineage>
        <taxon>Bacteria</taxon>
        <taxon>Pseudomonadati</taxon>
        <taxon>Pseudomonadota</taxon>
        <taxon>Alphaproteobacteria</taxon>
        <taxon>Hyphomicrobiales</taxon>
        <taxon>Nitrobacteraceae</taxon>
        <taxon>Rhodopseudomonas</taxon>
    </lineage>
</organism>
<dbReference type="PROSITE" id="PS50851">
    <property type="entry name" value="CHEW"/>
    <property type="match status" value="2"/>
</dbReference>
<dbReference type="InterPro" id="IPR004358">
    <property type="entry name" value="Sig_transdc_His_kin-like_C"/>
</dbReference>
<dbReference type="EMBL" id="JAUSUK010000002">
    <property type="protein sequence ID" value="MDQ0326267.1"/>
    <property type="molecule type" value="Genomic_DNA"/>
</dbReference>
<dbReference type="Proteomes" id="UP001230253">
    <property type="component" value="Unassembled WGS sequence"/>
</dbReference>
<dbReference type="SMART" id="SM00387">
    <property type="entry name" value="HATPase_c"/>
    <property type="match status" value="1"/>
</dbReference>
<dbReference type="InterPro" id="IPR037006">
    <property type="entry name" value="CheA-like_homodim_sf"/>
</dbReference>
<evidence type="ECO:0000259" key="13">
    <source>
        <dbReference type="PROSITE" id="PS50894"/>
    </source>
</evidence>
<dbReference type="Gene3D" id="1.20.120.160">
    <property type="entry name" value="HPT domain"/>
    <property type="match status" value="1"/>
</dbReference>
<proteinExistence type="predicted"/>
<feature type="domain" description="Histidine kinase" evidence="10">
    <location>
        <begin position="244"/>
        <end position="494"/>
    </location>
</feature>
<dbReference type="PROSITE" id="PS50894">
    <property type="entry name" value="HPT"/>
    <property type="match status" value="1"/>
</dbReference>
<dbReference type="Gene3D" id="3.30.565.10">
    <property type="entry name" value="Histidine kinase-like ATPase, C-terminal domain"/>
    <property type="match status" value="1"/>
</dbReference>